<gene>
    <name evidence="2" type="ORF">MKK02DRAFT_41901</name>
</gene>
<keyword evidence="3" id="KW-1185">Reference proteome</keyword>
<dbReference type="Proteomes" id="UP001164286">
    <property type="component" value="Unassembled WGS sequence"/>
</dbReference>
<feature type="transmembrane region" description="Helical" evidence="1">
    <location>
        <begin position="27"/>
        <end position="50"/>
    </location>
</feature>
<protein>
    <submittedName>
        <fullName evidence="2">Uncharacterized protein</fullName>
    </submittedName>
</protein>
<evidence type="ECO:0000256" key="1">
    <source>
        <dbReference type="SAM" id="Phobius"/>
    </source>
</evidence>
<evidence type="ECO:0000313" key="3">
    <source>
        <dbReference type="Proteomes" id="UP001164286"/>
    </source>
</evidence>
<dbReference type="AlphaFoldDB" id="A0AA38HH32"/>
<name>A0AA38HH32_9TREE</name>
<keyword evidence="1" id="KW-1133">Transmembrane helix</keyword>
<accession>A0AA38HH32</accession>
<keyword evidence="1" id="KW-0812">Transmembrane</keyword>
<dbReference type="EMBL" id="JAKWFO010000002">
    <property type="protein sequence ID" value="KAI9638874.1"/>
    <property type="molecule type" value="Genomic_DNA"/>
</dbReference>
<evidence type="ECO:0000313" key="2">
    <source>
        <dbReference type="EMBL" id="KAI9638874.1"/>
    </source>
</evidence>
<reference evidence="2" key="1">
    <citation type="journal article" date="2022" name="G3 (Bethesda)">
        <title>High quality genome of the basidiomycete yeast Dioszegia hungarica PDD-24b-2 isolated from cloud water.</title>
        <authorList>
            <person name="Jarrige D."/>
            <person name="Haridas S."/>
            <person name="Bleykasten-Grosshans C."/>
            <person name="Joly M."/>
            <person name="Nadalig T."/>
            <person name="Sancelme M."/>
            <person name="Vuilleumier S."/>
            <person name="Grigoriev I.V."/>
            <person name="Amato P."/>
            <person name="Bringel F."/>
        </authorList>
    </citation>
    <scope>NUCLEOTIDE SEQUENCE</scope>
    <source>
        <strain evidence="2">PDD-24b-2</strain>
    </source>
</reference>
<organism evidence="2 3">
    <name type="scientific">Dioszegia hungarica</name>
    <dbReference type="NCBI Taxonomy" id="4972"/>
    <lineage>
        <taxon>Eukaryota</taxon>
        <taxon>Fungi</taxon>
        <taxon>Dikarya</taxon>
        <taxon>Basidiomycota</taxon>
        <taxon>Agaricomycotina</taxon>
        <taxon>Tremellomycetes</taxon>
        <taxon>Tremellales</taxon>
        <taxon>Bulleribasidiaceae</taxon>
        <taxon>Dioszegia</taxon>
    </lineage>
</organism>
<dbReference type="RefSeq" id="XP_052948651.1">
    <property type="nucleotide sequence ID" value="XM_053091757.1"/>
</dbReference>
<dbReference type="GeneID" id="77730962"/>
<proteinExistence type="predicted"/>
<comment type="caution">
    <text evidence="2">The sequence shown here is derived from an EMBL/GenBank/DDBJ whole genome shotgun (WGS) entry which is preliminary data.</text>
</comment>
<sequence length="468" mass="50126">MPPDMPRENYAEPTLYTLSYLSRIIRLLLYSALGISAAGLVGFEGLHFYIEHRLMATPSGASEDEYGWSGEVLSWTGREKGGTDPRLGWKGRHALRGAWICQEWGAGGPAGSIGRTIHPGPRSGTGSGVEVNRVDRGFELAEEYVDLAIGEAEKRGIVFPGGQGKADQTALDLLLLKAGVLERLATEQSLVQAKGIYQDVLDSLRGTDVARAVRLSGKIGDLAQRTGGDGKGWWLAGLQRAGVELPAAGIQQKVEKKGWFGKTTPAVTTVPIATPPSLSPPVLRAVINVLISTEANLATSSQYAESARVQQLALSLIPPASSSLSSPAALHDLWTSHRTALLTLHSASVSHARKLPAAATESATTAATLSESIIPRLPSYPISSPLHPSAKLLARDAQSLAAEANFTRGVLLEKAKEGAELEVAGECFERAMGHAGERGPEWDRYWRAFARVREKLEKRREAERGVIA</sequence>
<keyword evidence="1" id="KW-0472">Membrane</keyword>